<dbReference type="PANTHER" id="PTHR30136">
    <property type="entry name" value="HELIX-TURN-HELIX TRANSCRIPTIONAL REGULATOR, ICLR FAMILY"/>
    <property type="match status" value="1"/>
</dbReference>
<comment type="caution">
    <text evidence="7">The sequence shown here is derived from an EMBL/GenBank/DDBJ whole genome shotgun (WGS) entry which is preliminary data.</text>
</comment>
<dbReference type="InterPro" id="IPR036388">
    <property type="entry name" value="WH-like_DNA-bd_sf"/>
</dbReference>
<gene>
    <name evidence="7" type="ORF">G4H13_01865</name>
</gene>
<feature type="domain" description="IclR-ED" evidence="6">
    <location>
        <begin position="84"/>
        <end position="256"/>
    </location>
</feature>
<dbReference type="PROSITE" id="PS51078">
    <property type="entry name" value="ICLR_ED"/>
    <property type="match status" value="1"/>
</dbReference>
<dbReference type="GO" id="GO:0045892">
    <property type="term" value="P:negative regulation of DNA-templated transcription"/>
    <property type="evidence" value="ECO:0007669"/>
    <property type="project" value="TreeGrafter"/>
</dbReference>
<dbReference type="EMBL" id="JAAIKT010000001">
    <property type="protein sequence ID" value="NEW69187.1"/>
    <property type="molecule type" value="Genomic_DNA"/>
</dbReference>
<reference evidence="7" key="1">
    <citation type="submission" date="2020-02" db="EMBL/GenBank/DDBJ databases">
        <title>A new Streptomyces sp. for controlling soil-borne diseases.</title>
        <authorList>
            <person name="Li X."/>
            <person name="Tian Y."/>
            <person name="Gao K."/>
        </authorList>
    </citation>
    <scope>NUCLEOTIDE SEQUENCE [LARGE SCALE GENOMIC DNA]</scope>
    <source>
        <strain evidence="7">0250</strain>
    </source>
</reference>
<evidence type="ECO:0000256" key="3">
    <source>
        <dbReference type="ARBA" id="ARBA00023163"/>
    </source>
</evidence>
<dbReference type="PROSITE" id="PS51077">
    <property type="entry name" value="HTH_ICLR"/>
    <property type="match status" value="1"/>
</dbReference>
<dbReference type="Pfam" id="PF01614">
    <property type="entry name" value="IclR_C"/>
    <property type="match status" value="1"/>
</dbReference>
<proteinExistence type="predicted"/>
<accession>A0A6G4A9L2</accession>
<feature type="compositionally biased region" description="Pro residues" evidence="4">
    <location>
        <begin position="1"/>
        <end position="12"/>
    </location>
</feature>
<keyword evidence="8" id="KW-1185">Reference proteome</keyword>
<evidence type="ECO:0000256" key="2">
    <source>
        <dbReference type="ARBA" id="ARBA00023125"/>
    </source>
</evidence>
<dbReference type="Pfam" id="PF09339">
    <property type="entry name" value="HTH_IclR"/>
    <property type="match status" value="1"/>
</dbReference>
<evidence type="ECO:0000313" key="7">
    <source>
        <dbReference type="EMBL" id="NEW69187.1"/>
    </source>
</evidence>
<protein>
    <submittedName>
        <fullName evidence="7">IclR family transcriptional regulator</fullName>
    </submittedName>
</protein>
<dbReference type="Proteomes" id="UP000476310">
    <property type="component" value="Unassembled WGS sequence"/>
</dbReference>
<dbReference type="InterPro" id="IPR005471">
    <property type="entry name" value="Tscrpt_reg_IclR_N"/>
</dbReference>
<keyword evidence="1" id="KW-0805">Transcription regulation</keyword>
<keyword evidence="2" id="KW-0238">DNA-binding</keyword>
<sequence>MRSAPPPPPPGGAPAGKEPAPRSVAGRVLSVLDAFAGERRRLTLTDISRRTGMPLATTHRLVGELLSWGALERHRNGRYEIGLHLWAVAAMAPRWLELRDVAMPFLLGLYRKTGRQQVRLAVLDGMETVLVERIGAPGTGGAGEPVGGRRPAHTTGDGLVLLAYAGSTVRERYLVHHAPATCLRRVLAEVEGAGFAVNGRWPGPGAAVSAAAPVRDAAGEVVAAVSVVPGTSDAGQSALAHLVMATGRTISRALSRRQNGA</sequence>
<dbReference type="GO" id="GO:0003700">
    <property type="term" value="F:DNA-binding transcription factor activity"/>
    <property type="evidence" value="ECO:0007669"/>
    <property type="project" value="TreeGrafter"/>
</dbReference>
<feature type="region of interest" description="Disordered" evidence="4">
    <location>
        <begin position="1"/>
        <end position="21"/>
    </location>
</feature>
<evidence type="ECO:0000256" key="1">
    <source>
        <dbReference type="ARBA" id="ARBA00023015"/>
    </source>
</evidence>
<organism evidence="7 8">
    <name type="scientific">Streptomyces rhizosphaericus</name>
    <dbReference type="NCBI Taxonomy" id="114699"/>
    <lineage>
        <taxon>Bacteria</taxon>
        <taxon>Bacillati</taxon>
        <taxon>Actinomycetota</taxon>
        <taxon>Actinomycetes</taxon>
        <taxon>Kitasatosporales</taxon>
        <taxon>Streptomycetaceae</taxon>
        <taxon>Streptomyces</taxon>
        <taxon>Streptomyces violaceusniger group</taxon>
    </lineage>
</organism>
<dbReference type="PANTHER" id="PTHR30136:SF24">
    <property type="entry name" value="HTH-TYPE TRANSCRIPTIONAL REPRESSOR ALLR"/>
    <property type="match status" value="1"/>
</dbReference>
<dbReference type="Gene3D" id="3.30.450.40">
    <property type="match status" value="1"/>
</dbReference>
<dbReference type="SUPFAM" id="SSF55781">
    <property type="entry name" value="GAF domain-like"/>
    <property type="match status" value="1"/>
</dbReference>
<dbReference type="InterPro" id="IPR050707">
    <property type="entry name" value="HTH_MetabolicPath_Reg"/>
</dbReference>
<evidence type="ECO:0000259" key="5">
    <source>
        <dbReference type="PROSITE" id="PS51077"/>
    </source>
</evidence>
<dbReference type="InterPro" id="IPR029016">
    <property type="entry name" value="GAF-like_dom_sf"/>
</dbReference>
<dbReference type="GO" id="GO:0003677">
    <property type="term" value="F:DNA binding"/>
    <property type="evidence" value="ECO:0007669"/>
    <property type="project" value="UniProtKB-KW"/>
</dbReference>
<evidence type="ECO:0000259" key="6">
    <source>
        <dbReference type="PROSITE" id="PS51078"/>
    </source>
</evidence>
<dbReference type="InterPro" id="IPR014757">
    <property type="entry name" value="Tscrpt_reg_IclR_C"/>
</dbReference>
<evidence type="ECO:0000256" key="4">
    <source>
        <dbReference type="SAM" id="MobiDB-lite"/>
    </source>
</evidence>
<evidence type="ECO:0000313" key="8">
    <source>
        <dbReference type="Proteomes" id="UP000476310"/>
    </source>
</evidence>
<dbReference type="RefSeq" id="WP_164422996.1">
    <property type="nucleotide sequence ID" value="NZ_JAAIKT010000001.1"/>
</dbReference>
<dbReference type="SUPFAM" id="SSF46785">
    <property type="entry name" value="Winged helix' DNA-binding domain"/>
    <property type="match status" value="1"/>
</dbReference>
<dbReference type="SMART" id="SM00346">
    <property type="entry name" value="HTH_ICLR"/>
    <property type="match status" value="1"/>
</dbReference>
<keyword evidence="3" id="KW-0804">Transcription</keyword>
<dbReference type="AlphaFoldDB" id="A0A6G4A9L2"/>
<feature type="domain" description="HTH iclR-type" evidence="5">
    <location>
        <begin position="22"/>
        <end position="83"/>
    </location>
</feature>
<dbReference type="InterPro" id="IPR036390">
    <property type="entry name" value="WH_DNA-bd_sf"/>
</dbReference>
<dbReference type="Gene3D" id="1.10.10.10">
    <property type="entry name" value="Winged helix-like DNA-binding domain superfamily/Winged helix DNA-binding domain"/>
    <property type="match status" value="1"/>
</dbReference>
<name>A0A6G4A9L2_9ACTN</name>